<dbReference type="SMART" id="SM01210">
    <property type="entry name" value="GARS_C"/>
    <property type="match status" value="1"/>
</dbReference>
<evidence type="ECO:0000256" key="1">
    <source>
        <dbReference type="ARBA" id="ARBA00001936"/>
    </source>
</evidence>
<dbReference type="InterPro" id="IPR020560">
    <property type="entry name" value="PRibGlycinamide_synth_C-dom"/>
</dbReference>
<evidence type="ECO:0000256" key="4">
    <source>
        <dbReference type="ARBA" id="ARBA00013255"/>
    </source>
</evidence>
<dbReference type="PROSITE" id="PS00184">
    <property type="entry name" value="GARS"/>
    <property type="match status" value="1"/>
</dbReference>
<accession>A0A7X1ZBX9</accession>
<dbReference type="SUPFAM" id="SSF51246">
    <property type="entry name" value="Rudiment single hybrid motif"/>
    <property type="match status" value="1"/>
</dbReference>
<comment type="cofactor">
    <cofactor evidence="2">
        <name>Mg(2+)</name>
        <dbReference type="ChEBI" id="CHEBI:18420"/>
    </cofactor>
</comment>
<dbReference type="AlphaFoldDB" id="A0A7X1ZBX9"/>
<dbReference type="InterPro" id="IPR037123">
    <property type="entry name" value="PRibGlycinamide_synth_C_sf"/>
</dbReference>
<dbReference type="HAMAP" id="MF_00138">
    <property type="entry name" value="GARS"/>
    <property type="match status" value="1"/>
</dbReference>
<dbReference type="FunFam" id="3.30.470.20:FF:000018">
    <property type="entry name" value="Trifunctional purine biosynthetic protein adenosine-3"/>
    <property type="match status" value="1"/>
</dbReference>
<dbReference type="InterPro" id="IPR020561">
    <property type="entry name" value="PRibGlycinamid_synth_ATP-grasp"/>
</dbReference>
<evidence type="ECO:0000256" key="3">
    <source>
        <dbReference type="ARBA" id="ARBA00005174"/>
    </source>
</evidence>
<comment type="caution">
    <text evidence="17">The sequence shown here is derived from an EMBL/GenBank/DDBJ whole genome shotgun (WGS) entry which is preliminary data.</text>
</comment>
<dbReference type="EC" id="6.3.4.13" evidence="4 14"/>
<dbReference type="FunFam" id="3.90.600.10:FF:000001">
    <property type="entry name" value="Trifunctional purine biosynthetic protein adenosine-3"/>
    <property type="match status" value="1"/>
</dbReference>
<dbReference type="InterPro" id="IPR020559">
    <property type="entry name" value="PRibGlycinamide_synth_CS"/>
</dbReference>
<dbReference type="GO" id="GO:0046872">
    <property type="term" value="F:metal ion binding"/>
    <property type="evidence" value="ECO:0007669"/>
    <property type="project" value="UniProtKB-KW"/>
</dbReference>
<dbReference type="Pfam" id="PF02844">
    <property type="entry name" value="GARS_N"/>
    <property type="match status" value="1"/>
</dbReference>
<comment type="cofactor">
    <cofactor evidence="1">
        <name>Mn(2+)</name>
        <dbReference type="ChEBI" id="CHEBI:29035"/>
    </cofactor>
</comment>
<keyword evidence="5 14" id="KW-0436">Ligase</keyword>
<dbReference type="InterPro" id="IPR011761">
    <property type="entry name" value="ATP-grasp"/>
</dbReference>
<comment type="similarity">
    <text evidence="11 14">Belongs to the GARS family.</text>
</comment>
<dbReference type="GO" id="GO:0004637">
    <property type="term" value="F:phosphoribosylamine-glycine ligase activity"/>
    <property type="evidence" value="ECO:0007669"/>
    <property type="project" value="UniProtKB-UniRule"/>
</dbReference>
<evidence type="ECO:0000256" key="8">
    <source>
        <dbReference type="ARBA" id="ARBA00022755"/>
    </source>
</evidence>
<dbReference type="Gene3D" id="3.90.600.10">
    <property type="entry name" value="Phosphoribosylglycinamide synthetase, C-terminal domain"/>
    <property type="match status" value="1"/>
</dbReference>
<evidence type="ECO:0000256" key="7">
    <source>
        <dbReference type="ARBA" id="ARBA00022741"/>
    </source>
</evidence>
<dbReference type="PANTHER" id="PTHR43472:SF1">
    <property type="entry name" value="PHOSPHORIBOSYLAMINE--GLYCINE LIGASE, CHLOROPLASTIC"/>
    <property type="match status" value="1"/>
</dbReference>
<keyword evidence="6" id="KW-0479">Metal-binding</keyword>
<keyword evidence="9 15" id="KW-0067">ATP-binding</keyword>
<name>A0A7X1ZBX9_9PROT</name>
<dbReference type="FunFam" id="3.30.1490.20:FF:000006">
    <property type="entry name" value="phosphoribosylamine--glycine ligase, chloroplastic-like"/>
    <property type="match status" value="1"/>
</dbReference>
<protein>
    <recommendedName>
        <fullName evidence="4 14">Phosphoribosylamine--glycine ligase</fullName>
        <ecNumber evidence="4 14">6.3.4.13</ecNumber>
    </recommendedName>
    <alternativeName>
        <fullName evidence="14">GARS</fullName>
    </alternativeName>
    <alternativeName>
        <fullName evidence="12 14">Glycinamide ribonucleotide synthetase</fullName>
    </alternativeName>
    <alternativeName>
        <fullName evidence="13 14">Phosphoribosylglycinamide synthetase</fullName>
    </alternativeName>
</protein>
<feature type="domain" description="ATP-grasp" evidence="16">
    <location>
        <begin position="108"/>
        <end position="314"/>
    </location>
</feature>
<dbReference type="GO" id="GO:0006189">
    <property type="term" value="P:'de novo' IMP biosynthetic process"/>
    <property type="evidence" value="ECO:0007669"/>
    <property type="project" value="UniProtKB-UniRule"/>
</dbReference>
<dbReference type="InterPro" id="IPR013815">
    <property type="entry name" value="ATP_grasp_subdomain_1"/>
</dbReference>
<dbReference type="GO" id="GO:0005524">
    <property type="term" value="F:ATP binding"/>
    <property type="evidence" value="ECO:0007669"/>
    <property type="project" value="UniProtKB-UniRule"/>
</dbReference>
<keyword evidence="8 14" id="KW-0658">Purine biosynthesis</keyword>
<dbReference type="InterPro" id="IPR016185">
    <property type="entry name" value="PreATP-grasp_dom_sf"/>
</dbReference>
<dbReference type="InterPro" id="IPR020562">
    <property type="entry name" value="PRibGlycinamide_synth_N"/>
</dbReference>
<evidence type="ECO:0000256" key="12">
    <source>
        <dbReference type="ARBA" id="ARBA00042242"/>
    </source>
</evidence>
<evidence type="ECO:0000256" key="15">
    <source>
        <dbReference type="PROSITE-ProRule" id="PRU00409"/>
    </source>
</evidence>
<dbReference type="InterPro" id="IPR000115">
    <property type="entry name" value="PRibGlycinamide_synth"/>
</dbReference>
<dbReference type="PANTHER" id="PTHR43472">
    <property type="entry name" value="PHOSPHORIBOSYLAMINE--GLYCINE LIGASE"/>
    <property type="match status" value="1"/>
</dbReference>
<evidence type="ECO:0000256" key="5">
    <source>
        <dbReference type="ARBA" id="ARBA00022598"/>
    </source>
</evidence>
<dbReference type="PROSITE" id="PS50975">
    <property type="entry name" value="ATP_GRASP"/>
    <property type="match status" value="1"/>
</dbReference>
<keyword evidence="18" id="KW-1185">Reference proteome</keyword>
<evidence type="ECO:0000259" key="16">
    <source>
        <dbReference type="PROSITE" id="PS50975"/>
    </source>
</evidence>
<dbReference type="Gene3D" id="3.40.50.20">
    <property type="match status" value="1"/>
</dbReference>
<evidence type="ECO:0000256" key="10">
    <source>
        <dbReference type="ARBA" id="ARBA00023211"/>
    </source>
</evidence>
<dbReference type="SUPFAM" id="SSF56059">
    <property type="entry name" value="Glutathione synthetase ATP-binding domain-like"/>
    <property type="match status" value="1"/>
</dbReference>
<evidence type="ECO:0000256" key="6">
    <source>
        <dbReference type="ARBA" id="ARBA00022723"/>
    </source>
</evidence>
<dbReference type="Pfam" id="PF02843">
    <property type="entry name" value="GARS_C"/>
    <property type="match status" value="1"/>
</dbReference>
<gene>
    <name evidence="14 17" type="primary">purD</name>
    <name evidence="17" type="ORF">GHC57_04330</name>
</gene>
<evidence type="ECO:0000256" key="11">
    <source>
        <dbReference type="ARBA" id="ARBA00038345"/>
    </source>
</evidence>
<evidence type="ECO:0000313" key="17">
    <source>
        <dbReference type="EMBL" id="MQX35741.1"/>
    </source>
</evidence>
<dbReference type="InterPro" id="IPR011054">
    <property type="entry name" value="Rudment_hybrid_motif"/>
</dbReference>
<proteinExistence type="inferred from homology"/>
<dbReference type="NCBIfam" id="TIGR00877">
    <property type="entry name" value="purD"/>
    <property type="match status" value="1"/>
</dbReference>
<dbReference type="Gene3D" id="3.30.1490.20">
    <property type="entry name" value="ATP-grasp fold, A domain"/>
    <property type="match status" value="1"/>
</dbReference>
<dbReference type="Pfam" id="PF01071">
    <property type="entry name" value="GARS_A"/>
    <property type="match status" value="1"/>
</dbReference>
<reference evidence="17 18" key="1">
    <citation type="submission" date="2019-10" db="EMBL/GenBank/DDBJ databases">
        <title>Draft whole-genome sequence of the purple nonsulfur photosynthetic bacterium Roseospira navarrensis DSM 15114.</title>
        <authorList>
            <person name="Kyndt J.A."/>
            <person name="Meyer T.E."/>
        </authorList>
    </citation>
    <scope>NUCLEOTIDE SEQUENCE [LARGE SCALE GENOMIC DNA]</scope>
    <source>
        <strain evidence="17 18">DSM 15114</strain>
    </source>
</reference>
<dbReference type="SMART" id="SM01209">
    <property type="entry name" value="GARS_A"/>
    <property type="match status" value="1"/>
</dbReference>
<sequence>MNILVVGGGGREHALCWAVARSPRCKGLWCAPGNAGIAAVATCLPDVAAEDLDGILAACRAHAIDLVVVGPEAPLVSGLVDRLEAAGIAVLGPTAAAARLEGSKAFMKQVLARAKVPTARFEAFSDAEAAKAHVRERGAPLVVKADGLAAGKGVLMCETEDEALAAVDTMLSDRAFGAAGASIVIEDWLRGEEASVFALCDGETAVSLGAAQDHKRVGEGDTGPNTGGMGAYAPAPVVDPVMEQRIMTEIVQPTVDAMAAAGTPFKGILFAGLMIDDTGPKVLEFNVRFGDPECQALMVRLASDLVDLLEAAAHGTLEDAPLPRWRDEAALVVVMAARGYPGAYEKGTGIGGLDAADAVEGVTVFHAGTKAGADGAVLATGGRVLGVTARGASVAEAQGRAHAAIDRLDWPEGFCRRDIGWRAIQREQAG</sequence>
<evidence type="ECO:0000256" key="14">
    <source>
        <dbReference type="HAMAP-Rule" id="MF_00138"/>
    </source>
</evidence>
<dbReference type="GO" id="GO:0009113">
    <property type="term" value="P:purine nucleobase biosynthetic process"/>
    <property type="evidence" value="ECO:0007669"/>
    <property type="project" value="InterPro"/>
</dbReference>
<dbReference type="EMBL" id="WIVE01000008">
    <property type="protein sequence ID" value="MQX35741.1"/>
    <property type="molecule type" value="Genomic_DNA"/>
</dbReference>
<comment type="catalytic activity">
    <reaction evidence="14">
        <text>5-phospho-beta-D-ribosylamine + glycine + ATP = N(1)-(5-phospho-beta-D-ribosyl)glycinamide + ADP + phosphate + H(+)</text>
        <dbReference type="Rhea" id="RHEA:17453"/>
        <dbReference type="ChEBI" id="CHEBI:15378"/>
        <dbReference type="ChEBI" id="CHEBI:30616"/>
        <dbReference type="ChEBI" id="CHEBI:43474"/>
        <dbReference type="ChEBI" id="CHEBI:57305"/>
        <dbReference type="ChEBI" id="CHEBI:58681"/>
        <dbReference type="ChEBI" id="CHEBI:143788"/>
        <dbReference type="ChEBI" id="CHEBI:456216"/>
        <dbReference type="EC" id="6.3.4.13"/>
    </reaction>
</comment>
<organism evidence="17 18">
    <name type="scientific">Roseospira navarrensis</name>
    <dbReference type="NCBI Taxonomy" id="140058"/>
    <lineage>
        <taxon>Bacteria</taxon>
        <taxon>Pseudomonadati</taxon>
        <taxon>Pseudomonadota</taxon>
        <taxon>Alphaproteobacteria</taxon>
        <taxon>Rhodospirillales</taxon>
        <taxon>Rhodospirillaceae</taxon>
        <taxon>Roseospira</taxon>
    </lineage>
</organism>
<dbReference type="Gene3D" id="3.30.470.20">
    <property type="entry name" value="ATP-grasp fold, B domain"/>
    <property type="match status" value="1"/>
</dbReference>
<keyword evidence="10" id="KW-0464">Manganese</keyword>
<dbReference type="RefSeq" id="WP_153341543.1">
    <property type="nucleotide sequence ID" value="NZ_WIVE01000008.1"/>
</dbReference>
<comment type="pathway">
    <text evidence="3 14">Purine metabolism; IMP biosynthesis via de novo pathway; N(1)-(5-phospho-D-ribosyl)glycinamide from 5-phospho-alpha-D-ribose 1-diphosphate: step 2/2.</text>
</comment>
<dbReference type="Proteomes" id="UP000434582">
    <property type="component" value="Unassembled WGS sequence"/>
</dbReference>
<dbReference type="OrthoDB" id="9807240at2"/>
<evidence type="ECO:0000256" key="13">
    <source>
        <dbReference type="ARBA" id="ARBA00042864"/>
    </source>
</evidence>
<dbReference type="SUPFAM" id="SSF52440">
    <property type="entry name" value="PreATP-grasp domain"/>
    <property type="match status" value="1"/>
</dbReference>
<keyword evidence="7 15" id="KW-0547">Nucleotide-binding</keyword>
<dbReference type="UniPathway" id="UPA00074">
    <property type="reaction ID" value="UER00125"/>
</dbReference>
<evidence type="ECO:0000256" key="9">
    <source>
        <dbReference type="ARBA" id="ARBA00022840"/>
    </source>
</evidence>
<evidence type="ECO:0000313" key="18">
    <source>
        <dbReference type="Proteomes" id="UP000434582"/>
    </source>
</evidence>
<evidence type="ECO:0000256" key="2">
    <source>
        <dbReference type="ARBA" id="ARBA00001946"/>
    </source>
</evidence>